<feature type="region of interest" description="Disordered" evidence="5">
    <location>
        <begin position="135"/>
        <end position="171"/>
    </location>
</feature>
<proteinExistence type="predicted"/>
<evidence type="ECO:0000256" key="2">
    <source>
        <dbReference type="ARBA" id="ARBA00022692"/>
    </source>
</evidence>
<dbReference type="EMBL" id="GFXV01004295">
    <property type="protein sequence ID" value="MBW16100.1"/>
    <property type="molecule type" value="Transcribed_RNA"/>
</dbReference>
<accession>A0A2H8TQ36</accession>
<dbReference type="GO" id="GO:0005886">
    <property type="term" value="C:plasma membrane"/>
    <property type="evidence" value="ECO:0007669"/>
    <property type="project" value="TreeGrafter"/>
</dbReference>
<evidence type="ECO:0000256" key="3">
    <source>
        <dbReference type="ARBA" id="ARBA00022989"/>
    </source>
</evidence>
<feature type="transmembrane region" description="Helical" evidence="6">
    <location>
        <begin position="61"/>
        <end position="79"/>
    </location>
</feature>
<evidence type="ECO:0000256" key="1">
    <source>
        <dbReference type="ARBA" id="ARBA00004141"/>
    </source>
</evidence>
<feature type="transmembrane region" description="Helical" evidence="6">
    <location>
        <begin position="21"/>
        <end position="41"/>
    </location>
</feature>
<feature type="transmembrane region" description="Helical" evidence="6">
    <location>
        <begin position="310"/>
        <end position="334"/>
    </location>
</feature>
<feature type="transmembrane region" description="Helical" evidence="6">
    <location>
        <begin position="346"/>
        <end position="367"/>
    </location>
</feature>
<feature type="transmembrane region" description="Helical" evidence="6">
    <location>
        <begin position="247"/>
        <end position="266"/>
    </location>
</feature>
<evidence type="ECO:0000313" key="7">
    <source>
        <dbReference type="EMBL" id="MBW16100.1"/>
    </source>
</evidence>
<gene>
    <name evidence="7" type="primary">Slc39a1_0</name>
</gene>
<dbReference type="PANTHER" id="PTHR11040">
    <property type="entry name" value="ZINC/IRON TRANSPORTER"/>
    <property type="match status" value="1"/>
</dbReference>
<evidence type="ECO:0000256" key="4">
    <source>
        <dbReference type="ARBA" id="ARBA00023136"/>
    </source>
</evidence>
<name>A0A2H8TQ36_9HEMI</name>
<dbReference type="Pfam" id="PF02535">
    <property type="entry name" value="Zip"/>
    <property type="match status" value="1"/>
</dbReference>
<evidence type="ECO:0000256" key="5">
    <source>
        <dbReference type="SAM" id="MobiDB-lite"/>
    </source>
</evidence>
<protein>
    <submittedName>
        <fullName evidence="7">Zinc transporter ZIP1</fullName>
    </submittedName>
</protein>
<dbReference type="AlphaFoldDB" id="A0A2H8TQ36"/>
<keyword evidence="2 6" id="KW-0812">Transmembrane</keyword>
<keyword evidence="4 6" id="KW-0472">Membrane</keyword>
<dbReference type="GO" id="GO:0005385">
    <property type="term" value="F:zinc ion transmembrane transporter activity"/>
    <property type="evidence" value="ECO:0007669"/>
    <property type="project" value="TreeGrafter"/>
</dbReference>
<keyword evidence="3 6" id="KW-1133">Transmembrane helix</keyword>
<sequence>MAAAEAAETDENPSSVVLAKVLAMAFLGVSSFVAGSTPVCVFERLGIRRRARGAANTALRLILNFGGGVLLCTTFLHLLPEVREGVEQLTADETLDPKSPWSGLLAELIMCSGFFFMYSIEELVHGFTGGDCHPHHSGSGQSTTDRGRGDDDVAAAAPPQQRRGDASAAVGQSNAVGCEKTDAAPGRVVNYNSCMSSVELAAAVKKPVPAAAPASESVVRGFLVIGALSIHELFEGLAVGLEKTSTQVWSLTVAVACHKLVIAFYVGLQMLSDRTKPLLAHCSILIFAITSPIGIGVGTLVSNLEETNSVLLFSIVLQGLATGTLMYVVFFEVLKPSAGNLQIKQRILRLLFIAIGFVSMLSIQLLISEPE</sequence>
<feature type="transmembrane region" description="Helical" evidence="6">
    <location>
        <begin position="278"/>
        <end position="298"/>
    </location>
</feature>
<evidence type="ECO:0000256" key="6">
    <source>
        <dbReference type="SAM" id="Phobius"/>
    </source>
</evidence>
<dbReference type="OrthoDB" id="448280at2759"/>
<dbReference type="InterPro" id="IPR003689">
    <property type="entry name" value="ZIP"/>
</dbReference>
<comment type="subcellular location">
    <subcellularLocation>
        <location evidence="1">Membrane</location>
        <topology evidence="1">Multi-pass membrane protein</topology>
    </subcellularLocation>
</comment>
<dbReference type="PANTHER" id="PTHR11040:SF203">
    <property type="entry name" value="FI18611P1-RELATED"/>
    <property type="match status" value="1"/>
</dbReference>
<reference evidence="7" key="1">
    <citation type="submission" date="2017-10" db="EMBL/GenBank/DDBJ databases">
        <title>Transcriptome Assembly of Sugarcane Aphid Adults.</title>
        <authorList>
            <person name="Scully E.D."/>
            <person name="Palmer N.A."/>
            <person name="Geib S.M."/>
            <person name="Sarath G."/>
            <person name="Sattler S.E."/>
        </authorList>
    </citation>
    <scope>NUCLEOTIDE SEQUENCE</scope>
    <source>
        <tissue evidence="7">Whole body</tissue>
    </source>
</reference>
<organism evidence="7">
    <name type="scientific">Melanaphis sacchari</name>
    <dbReference type="NCBI Taxonomy" id="742174"/>
    <lineage>
        <taxon>Eukaryota</taxon>
        <taxon>Metazoa</taxon>
        <taxon>Ecdysozoa</taxon>
        <taxon>Arthropoda</taxon>
        <taxon>Hexapoda</taxon>
        <taxon>Insecta</taxon>
        <taxon>Pterygota</taxon>
        <taxon>Neoptera</taxon>
        <taxon>Paraneoptera</taxon>
        <taxon>Hemiptera</taxon>
        <taxon>Sternorrhyncha</taxon>
        <taxon>Aphidomorpha</taxon>
        <taxon>Aphidoidea</taxon>
        <taxon>Aphididae</taxon>
        <taxon>Aphidini</taxon>
        <taxon>Melanaphis</taxon>
    </lineage>
</organism>